<evidence type="ECO:0000313" key="4">
    <source>
        <dbReference type="Proteomes" id="UP000654075"/>
    </source>
</evidence>
<dbReference type="Pfam" id="PF17784">
    <property type="entry name" value="Sulfotransfer_4"/>
    <property type="match status" value="1"/>
</dbReference>
<evidence type="ECO:0000313" key="3">
    <source>
        <dbReference type="EMBL" id="CAE8634108.1"/>
    </source>
</evidence>
<comment type="caution">
    <text evidence="3">The sequence shown here is derived from an EMBL/GenBank/DDBJ whole genome shotgun (WGS) entry which is preliminary data.</text>
</comment>
<evidence type="ECO:0000256" key="2">
    <source>
        <dbReference type="SAM" id="SignalP"/>
    </source>
</evidence>
<reference evidence="3" key="1">
    <citation type="submission" date="2021-02" db="EMBL/GenBank/DDBJ databases">
        <authorList>
            <person name="Dougan E. K."/>
            <person name="Rhodes N."/>
            <person name="Thang M."/>
            <person name="Chan C."/>
        </authorList>
    </citation>
    <scope>NUCLEOTIDE SEQUENCE</scope>
</reference>
<organism evidence="3 4">
    <name type="scientific">Polarella glacialis</name>
    <name type="common">Dinoflagellate</name>
    <dbReference type="NCBI Taxonomy" id="89957"/>
    <lineage>
        <taxon>Eukaryota</taxon>
        <taxon>Sar</taxon>
        <taxon>Alveolata</taxon>
        <taxon>Dinophyceae</taxon>
        <taxon>Suessiales</taxon>
        <taxon>Suessiaceae</taxon>
        <taxon>Polarella</taxon>
    </lineage>
</organism>
<evidence type="ECO:0000256" key="1">
    <source>
        <dbReference type="SAM" id="Phobius"/>
    </source>
</evidence>
<keyword evidence="1" id="KW-0472">Membrane</keyword>
<dbReference type="OMA" id="VESWAYI"/>
<dbReference type="OrthoDB" id="406826at2759"/>
<accession>A0A813H968</accession>
<dbReference type="PANTHER" id="PTHR36978">
    <property type="entry name" value="P-LOOP CONTAINING NUCLEOTIDE TRIPHOSPHATE HYDROLASE"/>
    <property type="match status" value="1"/>
</dbReference>
<feature type="chain" id="PRO_5032695450" evidence="2">
    <location>
        <begin position="22"/>
        <end position="324"/>
    </location>
</feature>
<dbReference type="InterPro" id="IPR040632">
    <property type="entry name" value="Sulfotransfer_4"/>
</dbReference>
<sequence>MPTMGIRILKLALLACRTCDAASDESRTPLMMLEMVAREFVFFGASPQGAVDSERPRMPMRIIGAGLGRTGTSSLVGALKQLGYTPYHMKEGVVDKTHYQQWARLIDAWVGDAKEKAAAMEAVIDLMAVEGFDATTDYPACLIFEELMVRYPEAKVVLSVRSSGETWAKSVLQTIGGFHALLGQRPFSFTANMRTFAKVAEGVFPLTGVELHPVTRIPEAASLAKAHDDWIEHVRKVVPPERLLVHQFSDGFGPLCEILKIPASACPAEYPRLNDTAVMKAAMMTLQIVSWIWVPVLLSILGLGVQCLRCCLCRSASKVHGKGQ</sequence>
<keyword evidence="1" id="KW-0812">Transmembrane</keyword>
<proteinExistence type="predicted"/>
<keyword evidence="2" id="KW-0732">Signal</keyword>
<dbReference type="InterPro" id="IPR027417">
    <property type="entry name" value="P-loop_NTPase"/>
</dbReference>
<dbReference type="Proteomes" id="UP000654075">
    <property type="component" value="Unassembled WGS sequence"/>
</dbReference>
<name>A0A813H968_POLGL</name>
<protein>
    <submittedName>
        <fullName evidence="3">Uncharacterized protein</fullName>
    </submittedName>
</protein>
<feature type="transmembrane region" description="Helical" evidence="1">
    <location>
        <begin position="288"/>
        <end position="308"/>
    </location>
</feature>
<keyword evidence="1" id="KW-1133">Transmembrane helix</keyword>
<dbReference type="EMBL" id="CAJNNV010030906">
    <property type="protein sequence ID" value="CAE8634108.1"/>
    <property type="molecule type" value="Genomic_DNA"/>
</dbReference>
<feature type="signal peptide" evidence="2">
    <location>
        <begin position="1"/>
        <end position="21"/>
    </location>
</feature>
<gene>
    <name evidence="3" type="ORF">PGLA1383_LOCUS49781</name>
</gene>
<keyword evidence="4" id="KW-1185">Reference proteome</keyword>
<dbReference type="PANTHER" id="PTHR36978:SF4">
    <property type="entry name" value="P-LOOP CONTAINING NUCLEOSIDE TRIPHOSPHATE HYDROLASE PROTEIN"/>
    <property type="match status" value="1"/>
</dbReference>
<dbReference type="AlphaFoldDB" id="A0A813H968"/>
<dbReference type="Gene3D" id="3.40.50.300">
    <property type="entry name" value="P-loop containing nucleotide triphosphate hydrolases"/>
    <property type="match status" value="1"/>
</dbReference>
<dbReference type="SUPFAM" id="SSF52540">
    <property type="entry name" value="P-loop containing nucleoside triphosphate hydrolases"/>
    <property type="match status" value="1"/>
</dbReference>